<dbReference type="Proteomes" id="UP000694892">
    <property type="component" value="Chromosome 1S"/>
</dbReference>
<evidence type="ECO:0008006" key="9">
    <source>
        <dbReference type="Google" id="ProtNLM"/>
    </source>
</evidence>
<keyword evidence="4" id="KW-1133">Transmembrane helix</keyword>
<comment type="similarity">
    <text evidence="2 6">Belongs to the peroxisomal membrane protein PXMP2/4 family.</text>
</comment>
<evidence type="ECO:0000256" key="4">
    <source>
        <dbReference type="ARBA" id="ARBA00022989"/>
    </source>
</evidence>
<comment type="subcellular location">
    <subcellularLocation>
        <location evidence="1">Membrane</location>
        <topology evidence="1">Multi-pass membrane protein</topology>
    </subcellularLocation>
</comment>
<dbReference type="EMBL" id="CM004467">
    <property type="protein sequence ID" value="OCT97649.1"/>
    <property type="molecule type" value="Genomic_DNA"/>
</dbReference>
<dbReference type="GO" id="GO:0005739">
    <property type="term" value="C:mitochondrion"/>
    <property type="evidence" value="ECO:0007669"/>
    <property type="project" value="TreeGrafter"/>
</dbReference>
<dbReference type="InterPro" id="IPR007248">
    <property type="entry name" value="Mpv17_PMP22"/>
</dbReference>
<keyword evidence="3" id="KW-0812">Transmembrane</keyword>
<dbReference type="GO" id="GO:0061668">
    <property type="term" value="P:mitochondrial ribosome assembly"/>
    <property type="evidence" value="ECO:0007669"/>
    <property type="project" value="TreeGrafter"/>
</dbReference>
<keyword evidence="5" id="KW-0472">Membrane</keyword>
<protein>
    <recommendedName>
        <fullName evidence="9">Mpv17-like protein 2</fullName>
    </recommendedName>
</protein>
<evidence type="ECO:0000313" key="8">
    <source>
        <dbReference type="Proteomes" id="UP000694892"/>
    </source>
</evidence>
<proteinExistence type="inferred from homology"/>
<dbReference type="AlphaFoldDB" id="A0A974DT38"/>
<sequence>MFKRSAPDRTGVGELCRSNLTGLTEKPVGHNLKGDIMIHHGKFVLTRFVGCWKQIFTGKTLLVINTVSAGVLLSTGDIIQQTWEMRRDKEKKRDWLQTGRMFVIGCCLGPVDHYWYIFLDRILPGATVRVVLKKVLVEQIVASPILGTMFFMGTGIMEGQSVEESWLEFKGKFWEMYKAEWCVWPPAQIINFYFLPTKYRVMYVNFITLGWDIYLCHLKHKNPVIHETPGKPEENPVALANPVHKVLTLDNQ</sequence>
<evidence type="ECO:0000256" key="5">
    <source>
        <dbReference type="ARBA" id="ARBA00023136"/>
    </source>
</evidence>
<organism evidence="7 8">
    <name type="scientific">Xenopus laevis</name>
    <name type="common">African clawed frog</name>
    <dbReference type="NCBI Taxonomy" id="8355"/>
    <lineage>
        <taxon>Eukaryota</taxon>
        <taxon>Metazoa</taxon>
        <taxon>Chordata</taxon>
        <taxon>Craniata</taxon>
        <taxon>Vertebrata</taxon>
        <taxon>Euteleostomi</taxon>
        <taxon>Amphibia</taxon>
        <taxon>Batrachia</taxon>
        <taxon>Anura</taxon>
        <taxon>Pipoidea</taxon>
        <taxon>Pipidae</taxon>
        <taxon>Xenopodinae</taxon>
        <taxon>Xenopus</taxon>
        <taxon>Xenopus</taxon>
    </lineage>
</organism>
<dbReference type="OMA" id="FFSCTFI"/>
<name>A0A974DT38_XENLA</name>
<dbReference type="PANTHER" id="PTHR11266:SF120">
    <property type="entry name" value="MPV17-LIKE PROTEIN 2"/>
    <property type="match status" value="1"/>
</dbReference>
<dbReference type="PANTHER" id="PTHR11266">
    <property type="entry name" value="PEROXISOMAL MEMBRANE PROTEIN 2, PXMP2 MPV17"/>
    <property type="match status" value="1"/>
</dbReference>
<evidence type="ECO:0000256" key="2">
    <source>
        <dbReference type="ARBA" id="ARBA00006824"/>
    </source>
</evidence>
<reference evidence="8" key="1">
    <citation type="journal article" date="2016" name="Nature">
        <title>Genome evolution in the allotetraploid frog Xenopus laevis.</title>
        <authorList>
            <person name="Session A.M."/>
            <person name="Uno Y."/>
            <person name="Kwon T."/>
            <person name="Chapman J.A."/>
            <person name="Toyoda A."/>
            <person name="Takahashi S."/>
            <person name="Fukui A."/>
            <person name="Hikosaka A."/>
            <person name="Suzuki A."/>
            <person name="Kondo M."/>
            <person name="van Heeringen S.J."/>
            <person name="Quigley I."/>
            <person name="Heinz S."/>
            <person name="Ogino H."/>
            <person name="Ochi H."/>
            <person name="Hellsten U."/>
            <person name="Lyons J.B."/>
            <person name="Simakov O."/>
            <person name="Putnam N."/>
            <person name="Stites J."/>
            <person name="Kuroki Y."/>
            <person name="Tanaka T."/>
            <person name="Michiue T."/>
            <person name="Watanabe M."/>
            <person name="Bogdanovic O."/>
            <person name="Lister R."/>
            <person name="Georgiou G."/>
            <person name="Paranjpe S.S."/>
            <person name="van Kruijsbergen I."/>
            <person name="Shu S."/>
            <person name="Carlson J."/>
            <person name="Kinoshita T."/>
            <person name="Ohta Y."/>
            <person name="Mawaribuchi S."/>
            <person name="Jenkins J."/>
            <person name="Grimwood J."/>
            <person name="Schmutz J."/>
            <person name="Mitros T."/>
            <person name="Mozaffari S.V."/>
            <person name="Suzuki Y."/>
            <person name="Haramoto Y."/>
            <person name="Yamamoto T.S."/>
            <person name="Takagi C."/>
            <person name="Heald R."/>
            <person name="Miller K."/>
            <person name="Haudenschild C."/>
            <person name="Kitzman J."/>
            <person name="Nakayama T."/>
            <person name="Izutsu Y."/>
            <person name="Robert J."/>
            <person name="Fortriede J."/>
            <person name="Burns K."/>
            <person name="Lotay V."/>
            <person name="Karimi K."/>
            <person name="Yasuoka Y."/>
            <person name="Dichmann D.S."/>
            <person name="Flajnik M.F."/>
            <person name="Houston D.W."/>
            <person name="Shendure J."/>
            <person name="DuPasquier L."/>
            <person name="Vize P.D."/>
            <person name="Zorn A.M."/>
            <person name="Ito M."/>
            <person name="Marcotte E.M."/>
            <person name="Wallingford J.B."/>
            <person name="Ito Y."/>
            <person name="Asashima M."/>
            <person name="Ueno N."/>
            <person name="Matsuda Y."/>
            <person name="Veenstra G.J."/>
            <person name="Fujiyama A."/>
            <person name="Harland R.M."/>
            <person name="Taira M."/>
            <person name="Rokhsar D.S."/>
        </authorList>
    </citation>
    <scope>NUCLEOTIDE SEQUENCE [LARGE SCALE GENOMIC DNA]</scope>
    <source>
        <strain evidence="8">J</strain>
    </source>
</reference>
<dbReference type="GO" id="GO:0016020">
    <property type="term" value="C:membrane"/>
    <property type="evidence" value="ECO:0007669"/>
    <property type="project" value="UniProtKB-SubCell"/>
</dbReference>
<evidence type="ECO:0000256" key="1">
    <source>
        <dbReference type="ARBA" id="ARBA00004141"/>
    </source>
</evidence>
<accession>A0A974DT38</accession>
<evidence type="ECO:0000256" key="6">
    <source>
        <dbReference type="RuleBase" id="RU363053"/>
    </source>
</evidence>
<dbReference type="Pfam" id="PF04117">
    <property type="entry name" value="Mpv17_PMP22"/>
    <property type="match status" value="1"/>
</dbReference>
<evidence type="ECO:0000256" key="3">
    <source>
        <dbReference type="ARBA" id="ARBA00022692"/>
    </source>
</evidence>
<gene>
    <name evidence="7" type="ORF">XELAEV_18009879mg</name>
</gene>
<evidence type="ECO:0000313" key="7">
    <source>
        <dbReference type="EMBL" id="OCT97649.1"/>
    </source>
</evidence>